<dbReference type="GO" id="GO:0005576">
    <property type="term" value="C:extracellular region"/>
    <property type="evidence" value="ECO:0007669"/>
    <property type="project" value="TreeGrafter"/>
</dbReference>
<evidence type="ECO:0000256" key="11">
    <source>
        <dbReference type="ARBA" id="ARBA00041516"/>
    </source>
</evidence>
<dbReference type="OrthoDB" id="4082933at2759"/>
<dbReference type="EMBL" id="ML977611">
    <property type="protein sequence ID" value="KAF1997640.1"/>
    <property type="molecule type" value="Genomic_DNA"/>
</dbReference>
<protein>
    <recommendedName>
        <fullName evidence="9">Probable beta-glucosidase btgE</fullName>
    </recommendedName>
    <alternativeName>
        <fullName evidence="10">Beta-D-glucoside glucohydrolase btgE</fullName>
    </alternativeName>
    <alternativeName>
        <fullName evidence="12">Cellobiase btgE</fullName>
    </alternativeName>
    <alternativeName>
        <fullName evidence="11">Gentiobiase btgE</fullName>
    </alternativeName>
</protein>
<dbReference type="GO" id="GO:0071555">
    <property type="term" value="P:cell wall organization"/>
    <property type="evidence" value="ECO:0007669"/>
    <property type="project" value="TreeGrafter"/>
</dbReference>
<evidence type="ECO:0000256" key="4">
    <source>
        <dbReference type="ARBA" id="ARBA00022525"/>
    </source>
</evidence>
<comment type="similarity">
    <text evidence="2">Belongs to the glycosyl hydrolase 17 family.</text>
</comment>
<evidence type="ECO:0000256" key="5">
    <source>
        <dbReference type="ARBA" id="ARBA00022729"/>
    </source>
</evidence>
<dbReference type="AlphaFoldDB" id="A0A6A5W6S9"/>
<comment type="subcellular location">
    <subcellularLocation>
        <location evidence="1">Secreted</location>
        <location evidence="1">Cell wall</location>
    </subcellularLocation>
</comment>
<dbReference type="Gene3D" id="3.20.20.80">
    <property type="entry name" value="Glycosidases"/>
    <property type="match status" value="2"/>
</dbReference>
<evidence type="ECO:0000256" key="6">
    <source>
        <dbReference type="ARBA" id="ARBA00022801"/>
    </source>
</evidence>
<keyword evidence="3" id="KW-0134">Cell wall</keyword>
<keyword evidence="5 14" id="KW-0732">Signal</keyword>
<evidence type="ECO:0000256" key="8">
    <source>
        <dbReference type="ARBA" id="ARBA00024983"/>
    </source>
</evidence>
<evidence type="ECO:0000313" key="16">
    <source>
        <dbReference type="Proteomes" id="UP000799779"/>
    </source>
</evidence>
<evidence type="ECO:0000256" key="10">
    <source>
        <dbReference type="ARBA" id="ARBA00041495"/>
    </source>
</evidence>
<comment type="function">
    <text evidence="8">Beta-glucosidases are one of a number of cellulolytic enzymes involved in the degradation of cellulosic biomass. Catalyzes the last step releasing glucose from the inhibitory cellobiose.</text>
</comment>
<dbReference type="Proteomes" id="UP000799779">
    <property type="component" value="Unassembled WGS sequence"/>
</dbReference>
<evidence type="ECO:0000256" key="13">
    <source>
        <dbReference type="SAM" id="MobiDB-lite"/>
    </source>
</evidence>
<dbReference type="PANTHER" id="PTHR16631">
    <property type="entry name" value="GLUCAN 1,3-BETA-GLUCOSIDASE"/>
    <property type="match status" value="1"/>
</dbReference>
<sequence length="440" mass="46712">MKASIVAASAALVGSVAASHNAHNAFHNRRGGLYESEDGVCTVYTTVYVTGLPTAVANSTIYVYPSPVETSSSSSTPCAGNSSSIYIPTLSSTTELPVYTPASSSAVAYTPVFSVYSEPAPTKEAYTPVYTPAYTPKPKPSKEAVKPKPSKAASPPGSYSETGRIVVKDGKWAVTYTPYTAGGECKSASEVQADIAKIAELGFTTIRSYSTDCGVFENVIPACKEHGLKIIYGIFLEAGGAGGKGPFSEYANSQLQDIIDHAHKDTVAMIIVGNEAIFNHYCTAEELAKYIVYVKEKLISCGFPSDIAVTTTEPVDVWQQYGAALCDVIDVFACQVHPFFTAKVEAHEAGAFAKEQLEMAAAVCPEAAKKGKYITEIGWPTEGMSNGNAKPGYGEQKTAIKSIIKEVGTEACLFSFQDDGWKAPGAFGVEQHFGIMNALY</sequence>
<dbReference type="SUPFAM" id="SSF51445">
    <property type="entry name" value="(Trans)glycosidases"/>
    <property type="match status" value="1"/>
</dbReference>
<evidence type="ECO:0000313" key="15">
    <source>
        <dbReference type="EMBL" id="KAF1997640.1"/>
    </source>
</evidence>
<keyword evidence="7" id="KW-0326">Glycosidase</keyword>
<evidence type="ECO:0000256" key="2">
    <source>
        <dbReference type="ARBA" id="ARBA00008773"/>
    </source>
</evidence>
<evidence type="ECO:0000256" key="3">
    <source>
        <dbReference type="ARBA" id="ARBA00022512"/>
    </source>
</evidence>
<keyword evidence="6 15" id="KW-0378">Hydrolase</keyword>
<dbReference type="PANTHER" id="PTHR16631:SF24">
    <property type="entry name" value="FAMILY 17 GLUCOSIDASE SCW11-RELATED"/>
    <property type="match status" value="1"/>
</dbReference>
<reference evidence="15" key="1">
    <citation type="journal article" date="2020" name="Stud. Mycol.">
        <title>101 Dothideomycetes genomes: a test case for predicting lifestyles and emergence of pathogens.</title>
        <authorList>
            <person name="Haridas S."/>
            <person name="Albert R."/>
            <person name="Binder M."/>
            <person name="Bloem J."/>
            <person name="Labutti K."/>
            <person name="Salamov A."/>
            <person name="Andreopoulos B."/>
            <person name="Baker S."/>
            <person name="Barry K."/>
            <person name="Bills G."/>
            <person name="Bluhm B."/>
            <person name="Cannon C."/>
            <person name="Castanera R."/>
            <person name="Culley D."/>
            <person name="Daum C."/>
            <person name="Ezra D."/>
            <person name="Gonzalez J."/>
            <person name="Henrissat B."/>
            <person name="Kuo A."/>
            <person name="Liang C."/>
            <person name="Lipzen A."/>
            <person name="Lutzoni F."/>
            <person name="Magnuson J."/>
            <person name="Mondo S."/>
            <person name="Nolan M."/>
            <person name="Ohm R."/>
            <person name="Pangilinan J."/>
            <person name="Park H.-J."/>
            <person name="Ramirez L."/>
            <person name="Alfaro M."/>
            <person name="Sun H."/>
            <person name="Tritt A."/>
            <person name="Yoshinaga Y."/>
            <person name="Zwiers L.-H."/>
            <person name="Turgeon B."/>
            <person name="Goodwin S."/>
            <person name="Spatafora J."/>
            <person name="Crous P."/>
            <person name="Grigoriev I."/>
        </authorList>
    </citation>
    <scope>NUCLEOTIDE SEQUENCE</scope>
    <source>
        <strain evidence="15">CBS 123094</strain>
    </source>
</reference>
<proteinExistence type="inferred from homology"/>
<dbReference type="GO" id="GO:0009277">
    <property type="term" value="C:fungal-type cell wall"/>
    <property type="evidence" value="ECO:0007669"/>
    <property type="project" value="TreeGrafter"/>
</dbReference>
<keyword evidence="4" id="KW-0964">Secreted</keyword>
<dbReference type="InterPro" id="IPR017853">
    <property type="entry name" value="GH"/>
</dbReference>
<feature type="region of interest" description="Disordered" evidence="13">
    <location>
        <begin position="137"/>
        <end position="161"/>
    </location>
</feature>
<dbReference type="InterPro" id="IPR050732">
    <property type="entry name" value="Beta-glucan_modifiers"/>
</dbReference>
<dbReference type="GO" id="GO:0042973">
    <property type="term" value="F:glucan endo-1,3-beta-D-glucosidase activity"/>
    <property type="evidence" value="ECO:0007669"/>
    <property type="project" value="TreeGrafter"/>
</dbReference>
<evidence type="ECO:0000256" key="14">
    <source>
        <dbReference type="SAM" id="SignalP"/>
    </source>
</evidence>
<keyword evidence="16" id="KW-1185">Reference proteome</keyword>
<accession>A0A6A5W6S9</accession>
<evidence type="ECO:0000256" key="12">
    <source>
        <dbReference type="ARBA" id="ARBA00042762"/>
    </source>
</evidence>
<dbReference type="GO" id="GO:0009986">
    <property type="term" value="C:cell surface"/>
    <property type="evidence" value="ECO:0007669"/>
    <property type="project" value="TreeGrafter"/>
</dbReference>
<evidence type="ECO:0000256" key="9">
    <source>
        <dbReference type="ARBA" id="ARBA00039284"/>
    </source>
</evidence>
<name>A0A6A5W6S9_9PLEO</name>
<evidence type="ECO:0000256" key="1">
    <source>
        <dbReference type="ARBA" id="ARBA00004191"/>
    </source>
</evidence>
<feature type="chain" id="PRO_5025562050" description="Probable beta-glucosidase btgE" evidence="14">
    <location>
        <begin position="19"/>
        <end position="440"/>
    </location>
</feature>
<evidence type="ECO:0000256" key="7">
    <source>
        <dbReference type="ARBA" id="ARBA00023295"/>
    </source>
</evidence>
<gene>
    <name evidence="15" type="ORF">P154DRAFT_565275</name>
</gene>
<organism evidence="15 16">
    <name type="scientific">Amniculicola lignicola CBS 123094</name>
    <dbReference type="NCBI Taxonomy" id="1392246"/>
    <lineage>
        <taxon>Eukaryota</taxon>
        <taxon>Fungi</taxon>
        <taxon>Dikarya</taxon>
        <taxon>Ascomycota</taxon>
        <taxon>Pezizomycotina</taxon>
        <taxon>Dothideomycetes</taxon>
        <taxon>Pleosporomycetidae</taxon>
        <taxon>Pleosporales</taxon>
        <taxon>Amniculicolaceae</taxon>
        <taxon>Amniculicola</taxon>
    </lineage>
</organism>
<feature type="signal peptide" evidence="14">
    <location>
        <begin position="1"/>
        <end position="18"/>
    </location>
</feature>